<dbReference type="RefSeq" id="WP_369228956.1">
    <property type="nucleotide sequence ID" value="NZ_CP163435.1"/>
</dbReference>
<protein>
    <submittedName>
        <fullName evidence="1">Uncharacterized protein</fullName>
    </submittedName>
</protein>
<evidence type="ECO:0000313" key="1">
    <source>
        <dbReference type="EMBL" id="XDQ23332.1"/>
    </source>
</evidence>
<dbReference type="EMBL" id="CP163435">
    <property type="protein sequence ID" value="XDQ23332.1"/>
    <property type="molecule type" value="Genomic_DNA"/>
</dbReference>
<accession>A0AB39NZQ3</accession>
<dbReference type="AlphaFoldDB" id="A0AB39NZQ3"/>
<gene>
    <name evidence="1" type="ORF">AB5J56_00705</name>
</gene>
<name>A0AB39NZQ3_9ACTN</name>
<organism evidence="1">
    <name type="scientific">Streptomyces sp. R21</name>
    <dbReference type="NCBI Taxonomy" id="3238627"/>
    <lineage>
        <taxon>Bacteria</taxon>
        <taxon>Bacillati</taxon>
        <taxon>Actinomycetota</taxon>
        <taxon>Actinomycetes</taxon>
        <taxon>Kitasatosporales</taxon>
        <taxon>Streptomycetaceae</taxon>
        <taxon>Streptomyces</taxon>
    </lineage>
</organism>
<reference evidence="1" key="1">
    <citation type="submission" date="2024-07" db="EMBL/GenBank/DDBJ databases">
        <authorList>
            <person name="Yu S.T."/>
        </authorList>
    </citation>
    <scope>NUCLEOTIDE SEQUENCE</scope>
    <source>
        <strain evidence="1">R21</strain>
    </source>
</reference>
<sequence>MNQVVVLPAGSWGTTVASSARATSAANSSNTCPEVDRKADGIVMRAAQILADNGFGVDLPLGEKDAAKCLPCTPGSNCH</sequence>
<proteinExistence type="predicted"/>